<proteinExistence type="predicted"/>
<name>A0ABQ5GZR1_9ASTR</name>
<reference evidence="3" key="1">
    <citation type="journal article" date="2022" name="Int. J. Mol. Sci.">
        <title>Draft Genome of Tanacetum Coccineum: Genomic Comparison of Closely Related Tanacetum-Family Plants.</title>
        <authorList>
            <person name="Yamashiro T."/>
            <person name="Shiraishi A."/>
            <person name="Nakayama K."/>
            <person name="Satake H."/>
        </authorList>
    </citation>
    <scope>NUCLEOTIDE SEQUENCE</scope>
</reference>
<evidence type="ECO:0000313" key="3">
    <source>
        <dbReference type="EMBL" id="GJT80407.1"/>
    </source>
</evidence>
<gene>
    <name evidence="3" type="ORF">Tco_1054749</name>
</gene>
<evidence type="ECO:0000313" key="4">
    <source>
        <dbReference type="Proteomes" id="UP001151760"/>
    </source>
</evidence>
<keyword evidence="4" id="KW-1185">Reference proteome</keyword>
<organism evidence="3 4">
    <name type="scientific">Tanacetum coccineum</name>
    <dbReference type="NCBI Taxonomy" id="301880"/>
    <lineage>
        <taxon>Eukaryota</taxon>
        <taxon>Viridiplantae</taxon>
        <taxon>Streptophyta</taxon>
        <taxon>Embryophyta</taxon>
        <taxon>Tracheophyta</taxon>
        <taxon>Spermatophyta</taxon>
        <taxon>Magnoliopsida</taxon>
        <taxon>eudicotyledons</taxon>
        <taxon>Gunneridae</taxon>
        <taxon>Pentapetalae</taxon>
        <taxon>asterids</taxon>
        <taxon>campanulids</taxon>
        <taxon>Asterales</taxon>
        <taxon>Asteraceae</taxon>
        <taxon>Asteroideae</taxon>
        <taxon>Anthemideae</taxon>
        <taxon>Anthemidinae</taxon>
        <taxon>Tanacetum</taxon>
    </lineage>
</organism>
<sequence length="360" mass="40064">MLDSQSVPNVKIGLDMENEKRLYVIRGFHAVPPPLSGNFMPPKADLSFVGLDDSVYTSTAVTKDAPKSNEVFVKTPKEVKSSAPLIQDWDTDSDNESIFRPKHVFEKVNFVKEGEYESCPFVPRAVLLRSGKIPVSTAKPKQAVSTSVPRQVNTVRPKQSVNFPKNTFNRSHSPITRSHYAPSAQRRSLSPKRVSTVRQAVNTGKGNGITAVKPSAGCIWRPRPTETNQVSKDNKWICTMEHPQIALKDKGIADSGCSRHMTGTKEYLSDYQEIKGGFVAFGEGKGRITGKGNIKTDKLDFDDVYYVNGLKFNLFSVSQMCDKKNSVLFTETKCLVLSLNFKLLDESQVVKHGFEVGWKL</sequence>
<reference evidence="3" key="2">
    <citation type="submission" date="2022-01" db="EMBL/GenBank/DDBJ databases">
        <authorList>
            <person name="Yamashiro T."/>
            <person name="Shiraishi A."/>
            <person name="Satake H."/>
            <person name="Nakayama K."/>
        </authorList>
    </citation>
    <scope>NUCLEOTIDE SEQUENCE</scope>
</reference>
<evidence type="ECO:0000259" key="2">
    <source>
        <dbReference type="Pfam" id="PF22936"/>
    </source>
</evidence>
<dbReference type="Pfam" id="PF22936">
    <property type="entry name" value="Pol_BBD"/>
    <property type="match status" value="1"/>
</dbReference>
<comment type="caution">
    <text evidence="3">The sequence shown here is derived from an EMBL/GenBank/DDBJ whole genome shotgun (WGS) entry which is preliminary data.</text>
</comment>
<dbReference type="EMBL" id="BQNB010018988">
    <property type="protein sequence ID" value="GJT80407.1"/>
    <property type="molecule type" value="Genomic_DNA"/>
</dbReference>
<feature type="domain" description="Retrovirus-related Pol polyprotein from transposon TNT 1-94-like beta-barrel" evidence="2">
    <location>
        <begin position="252"/>
        <end position="323"/>
    </location>
</feature>
<feature type="region of interest" description="Disordered" evidence="1">
    <location>
        <begin position="160"/>
        <end position="193"/>
    </location>
</feature>
<feature type="compositionally biased region" description="Polar residues" evidence="1">
    <location>
        <begin position="160"/>
        <end position="176"/>
    </location>
</feature>
<evidence type="ECO:0000256" key="1">
    <source>
        <dbReference type="SAM" id="MobiDB-lite"/>
    </source>
</evidence>
<protein>
    <recommendedName>
        <fullName evidence="2">Retrovirus-related Pol polyprotein from transposon TNT 1-94-like beta-barrel domain-containing protein</fullName>
    </recommendedName>
</protein>
<dbReference type="InterPro" id="IPR054722">
    <property type="entry name" value="PolX-like_BBD"/>
</dbReference>
<accession>A0ABQ5GZR1</accession>
<dbReference type="Proteomes" id="UP001151760">
    <property type="component" value="Unassembled WGS sequence"/>
</dbReference>